<dbReference type="PANTHER" id="PTHR43816:SF1">
    <property type="entry name" value="NICOTINAMIDE PHOSPHORIBOSYLTRANSFERASE"/>
    <property type="match status" value="1"/>
</dbReference>
<protein>
    <recommendedName>
        <fullName evidence="7">Nicotinamide phosphoribosyltransferase</fullName>
        <ecNumber evidence="6">2.4.2.12</ecNumber>
    </recommendedName>
</protein>
<name>W1Q3C9_ABIDE</name>
<comment type="pathway">
    <text evidence="5">Cofactor biosynthesis; NAD(+) biosynthesis; nicotinamide D-ribonucleotide from 5-phospho-alpha-D-ribose 1-diphosphate and nicotinamide: step 1/1.</text>
</comment>
<dbReference type="STRING" id="592010.GCWU000182_001100"/>
<evidence type="ECO:0000256" key="2">
    <source>
        <dbReference type="ARBA" id="ARBA00022642"/>
    </source>
</evidence>
<dbReference type="RefSeq" id="WP_023391745.1">
    <property type="nucleotide sequence ID" value="NZ_KI535340.1"/>
</dbReference>
<comment type="similarity">
    <text evidence="1">Belongs to the NAPRTase family.</text>
</comment>
<evidence type="ECO:0000256" key="3">
    <source>
        <dbReference type="ARBA" id="ARBA00022676"/>
    </source>
</evidence>
<evidence type="ECO:0000256" key="1">
    <source>
        <dbReference type="ARBA" id="ARBA00010897"/>
    </source>
</evidence>
<dbReference type="AlphaFoldDB" id="W1Q3C9"/>
<dbReference type="PIRSF" id="PIRSF005943">
    <property type="entry name" value="NMPRT"/>
    <property type="match status" value="1"/>
</dbReference>
<evidence type="ECO:0000313" key="11">
    <source>
        <dbReference type="EMBL" id="ESK65626.1"/>
    </source>
</evidence>
<gene>
    <name evidence="11" type="ORF">GCWU000182_001100</name>
</gene>
<keyword evidence="3 11" id="KW-0328">Glycosyltransferase</keyword>
<dbReference type="PANTHER" id="PTHR43816">
    <property type="entry name" value="NICOTINAMIDE PHOSPHORIBOSYLTRANSFERASE"/>
    <property type="match status" value="1"/>
</dbReference>
<dbReference type="Pfam" id="PF04095">
    <property type="entry name" value="NAPRTase"/>
    <property type="match status" value="1"/>
</dbReference>
<keyword evidence="12" id="KW-1185">Reference proteome</keyword>
<dbReference type="InterPro" id="IPR036068">
    <property type="entry name" value="Nicotinate_pribotase-like_C"/>
</dbReference>
<accession>W1Q3C9</accession>
<dbReference type="InterPro" id="IPR016471">
    <property type="entry name" value="Nicotinamide_PRibTrfase"/>
</dbReference>
<evidence type="ECO:0000256" key="6">
    <source>
        <dbReference type="ARBA" id="ARBA00035024"/>
    </source>
</evidence>
<dbReference type="NCBIfam" id="NF006629">
    <property type="entry name" value="PRK09198.1"/>
    <property type="match status" value="1"/>
</dbReference>
<dbReference type="GeneID" id="84817632"/>
<dbReference type="eggNOG" id="COG1488">
    <property type="taxonomic scope" value="Bacteria"/>
</dbReference>
<evidence type="ECO:0000313" key="12">
    <source>
        <dbReference type="Proteomes" id="UP000019050"/>
    </source>
</evidence>
<reference evidence="11" key="1">
    <citation type="submission" date="2013-06" db="EMBL/GenBank/DDBJ databases">
        <authorList>
            <person name="Weinstock G."/>
            <person name="Sodergren E."/>
            <person name="Clifton S."/>
            <person name="Fulton L."/>
            <person name="Fulton B."/>
            <person name="Courtney L."/>
            <person name="Fronick C."/>
            <person name="Harrison M."/>
            <person name="Strong C."/>
            <person name="Farmer C."/>
            <person name="Delahaunty K."/>
            <person name="Markovic C."/>
            <person name="Hall O."/>
            <person name="Minx P."/>
            <person name="Tomlinson C."/>
            <person name="Mitreva M."/>
            <person name="Nelson J."/>
            <person name="Hou S."/>
            <person name="Wollam A."/>
            <person name="Pepin K.H."/>
            <person name="Johnson M."/>
            <person name="Bhonagiri V."/>
            <person name="Nash W.E."/>
            <person name="Warren W."/>
            <person name="Chinwalla A."/>
            <person name="Mardis E.R."/>
            <person name="Wilson R.K."/>
        </authorList>
    </citation>
    <scope>NUCLEOTIDE SEQUENCE [LARGE SCALE GENOMIC DNA]</scope>
    <source>
        <strain evidence="11">ATCC 49176</strain>
    </source>
</reference>
<dbReference type="SUPFAM" id="SSF51690">
    <property type="entry name" value="Nicotinate/Quinolinate PRTase C-terminal domain-like"/>
    <property type="match status" value="1"/>
</dbReference>
<dbReference type="Pfam" id="PF18127">
    <property type="entry name" value="NAMPT_N"/>
    <property type="match status" value="1"/>
</dbReference>
<dbReference type="GO" id="GO:0009435">
    <property type="term" value="P:NAD+ biosynthetic process"/>
    <property type="evidence" value="ECO:0007669"/>
    <property type="project" value="InterPro"/>
</dbReference>
<dbReference type="OrthoDB" id="394882at2"/>
<keyword evidence="4" id="KW-0808">Transferase</keyword>
<dbReference type="Proteomes" id="UP000019050">
    <property type="component" value="Unassembled WGS sequence"/>
</dbReference>
<dbReference type="Gene3D" id="3.20.20.70">
    <property type="entry name" value="Aldolase class I"/>
    <property type="match status" value="1"/>
</dbReference>
<dbReference type="InterPro" id="IPR041529">
    <property type="entry name" value="DUF5598"/>
</dbReference>
<proteinExistence type="inferred from homology"/>
<evidence type="ECO:0000256" key="5">
    <source>
        <dbReference type="ARBA" id="ARBA00035007"/>
    </source>
</evidence>
<evidence type="ECO:0000259" key="10">
    <source>
        <dbReference type="Pfam" id="PF18127"/>
    </source>
</evidence>
<dbReference type="EMBL" id="ACIN03000007">
    <property type="protein sequence ID" value="ESK65626.1"/>
    <property type="molecule type" value="Genomic_DNA"/>
</dbReference>
<keyword evidence="2" id="KW-0662">Pyridine nucleotide biosynthesis</keyword>
<evidence type="ECO:0000256" key="7">
    <source>
        <dbReference type="ARBA" id="ARBA00035036"/>
    </source>
</evidence>
<feature type="domain" description="Nicotinate/nicotinamide phosphoribosyltransferase" evidence="9">
    <location>
        <begin position="182"/>
        <end position="444"/>
    </location>
</feature>
<comment type="catalytic activity">
    <reaction evidence="8">
        <text>beta-nicotinamide D-ribonucleotide + diphosphate = 5-phospho-alpha-D-ribose 1-diphosphate + nicotinamide + H(+)</text>
        <dbReference type="Rhea" id="RHEA:16149"/>
        <dbReference type="ChEBI" id="CHEBI:14649"/>
        <dbReference type="ChEBI" id="CHEBI:15378"/>
        <dbReference type="ChEBI" id="CHEBI:17154"/>
        <dbReference type="ChEBI" id="CHEBI:33019"/>
        <dbReference type="ChEBI" id="CHEBI:58017"/>
        <dbReference type="EC" id="2.4.2.12"/>
    </reaction>
    <physiologicalReaction direction="right-to-left" evidence="8">
        <dbReference type="Rhea" id="RHEA:16151"/>
    </physiologicalReaction>
</comment>
<sequence length="494" mass="55399">MNTPVTLLADFYKLSHREQYPAKTEYVYSVLTPRSNERAQFSQHVVVFGIQYYIKEYLIRRFNEGFFQKPKRQVIADYQRFVKHSLGLDPVPVAHLEALHDLGYLPIKISALAEGTRAPIRVPVLTIENTHPDFFWLSSYLETAMLNTLWLPMTSATVADGYRRILESFSLQTTGGVEGVDFQAHDFGMRGMSSEMTSTVSGAAHLLSFLGSDTIPAGCFHEEYYEADCEKAPIIMSIPATEHSVMCAYGEDSEQELFRHLLTDVYPKGFVSVVSDSWDFWRVVGEYLPALKSVILEREGRLVIRPDSGVPEDILCGTVQEFGKGQTPEEKGLIECLWDTFGGQVNDLGYKVLDPSIGAIYGDSITLERAQLILERLAAKGFASSNVVFGIGSRSYQSMTRDSFGFALKATSVVIDGQEKAIFKAPKTDKGGTKKSQKGRVRVYRDDQGQLTYEDGHTRESLAGCDNLLLPVFENGRLLRRTCLEDIRQLLKNK</sequence>
<evidence type="ECO:0000256" key="8">
    <source>
        <dbReference type="ARBA" id="ARBA00047835"/>
    </source>
</evidence>
<dbReference type="GO" id="GO:0047280">
    <property type="term" value="F:nicotinamide phosphoribosyltransferase activity"/>
    <property type="evidence" value="ECO:0007669"/>
    <property type="project" value="UniProtKB-EC"/>
</dbReference>
<comment type="caution">
    <text evidence="11">The sequence shown here is derived from an EMBL/GenBank/DDBJ whole genome shotgun (WGS) entry which is preliminary data.</text>
</comment>
<dbReference type="EC" id="2.4.2.12" evidence="6"/>
<dbReference type="InterPro" id="IPR013785">
    <property type="entry name" value="Aldolase_TIM"/>
</dbReference>
<dbReference type="InterPro" id="IPR041525">
    <property type="entry name" value="N/Namide_PRibTrfase"/>
</dbReference>
<organism evidence="11 12">
    <name type="scientific">Abiotrophia defectiva ATCC 49176</name>
    <dbReference type="NCBI Taxonomy" id="592010"/>
    <lineage>
        <taxon>Bacteria</taxon>
        <taxon>Bacillati</taxon>
        <taxon>Bacillota</taxon>
        <taxon>Bacilli</taxon>
        <taxon>Lactobacillales</taxon>
        <taxon>Aerococcaceae</taxon>
        <taxon>Abiotrophia</taxon>
    </lineage>
</organism>
<evidence type="ECO:0000256" key="4">
    <source>
        <dbReference type="ARBA" id="ARBA00022679"/>
    </source>
</evidence>
<dbReference type="HOGENOM" id="CLU_012550_2_0_9"/>
<feature type="domain" description="Nicotinamide phosphoribosyltransferase N-terminal" evidence="10">
    <location>
        <begin position="6"/>
        <end position="59"/>
    </location>
</feature>
<evidence type="ECO:0000259" key="9">
    <source>
        <dbReference type="Pfam" id="PF04095"/>
    </source>
</evidence>